<dbReference type="GO" id="GO:0006730">
    <property type="term" value="P:one-carbon metabolic process"/>
    <property type="evidence" value="ECO:0007669"/>
    <property type="project" value="UniProtKB-KW"/>
</dbReference>
<dbReference type="SUPFAM" id="SSF51735">
    <property type="entry name" value="NAD(P)-binding Rossmann-fold domains"/>
    <property type="match status" value="1"/>
</dbReference>
<dbReference type="GO" id="GO:0005829">
    <property type="term" value="C:cytosol"/>
    <property type="evidence" value="ECO:0007669"/>
    <property type="project" value="TreeGrafter"/>
</dbReference>
<evidence type="ECO:0000259" key="5">
    <source>
        <dbReference type="SMART" id="SM00997"/>
    </source>
</evidence>
<dbReference type="Gene3D" id="3.40.50.1480">
    <property type="entry name" value="Adenosylhomocysteinase-like"/>
    <property type="match status" value="1"/>
</dbReference>
<keyword evidence="4" id="KW-0520">NAD</keyword>
<dbReference type="OrthoDB" id="10007170at2759"/>
<feature type="domain" description="S-adenosyl-L-homocysteine hydrolase NAD binding" evidence="5">
    <location>
        <begin position="1"/>
        <end position="99"/>
    </location>
</feature>
<organism evidence="6 7">
    <name type="scientific">Thelohanellus kitauei</name>
    <name type="common">Myxosporean</name>
    <dbReference type="NCBI Taxonomy" id="669202"/>
    <lineage>
        <taxon>Eukaryota</taxon>
        <taxon>Metazoa</taxon>
        <taxon>Cnidaria</taxon>
        <taxon>Myxozoa</taxon>
        <taxon>Myxosporea</taxon>
        <taxon>Bivalvulida</taxon>
        <taxon>Platysporina</taxon>
        <taxon>Myxobolidae</taxon>
        <taxon>Thelohanellus</taxon>
    </lineage>
</organism>
<dbReference type="Pfam" id="PF00670">
    <property type="entry name" value="AdoHcyase_NAD"/>
    <property type="match status" value="1"/>
</dbReference>
<dbReference type="SMART" id="SM00997">
    <property type="entry name" value="AdoHcyase_NAD"/>
    <property type="match status" value="1"/>
</dbReference>
<keyword evidence="3" id="KW-0554">One-carbon metabolism</keyword>
<dbReference type="PANTHER" id="PTHR23420:SF0">
    <property type="entry name" value="ADENOSYLHOMOCYSTEINASE"/>
    <property type="match status" value="1"/>
</dbReference>
<dbReference type="GO" id="GO:0033353">
    <property type="term" value="P:S-adenosylmethionine cycle"/>
    <property type="evidence" value="ECO:0007669"/>
    <property type="project" value="TreeGrafter"/>
</dbReference>
<evidence type="ECO:0000256" key="4">
    <source>
        <dbReference type="ARBA" id="ARBA00023027"/>
    </source>
</evidence>
<accession>A0A0C2NAE5</accession>
<dbReference type="InterPro" id="IPR036291">
    <property type="entry name" value="NAD(P)-bd_dom_sf"/>
</dbReference>
<evidence type="ECO:0000256" key="3">
    <source>
        <dbReference type="ARBA" id="ARBA00022563"/>
    </source>
</evidence>
<dbReference type="InterPro" id="IPR042172">
    <property type="entry name" value="Adenosylhomocyst_ase-like_sf"/>
</dbReference>
<comment type="cofactor">
    <cofactor evidence="1">
        <name>NAD(+)</name>
        <dbReference type="ChEBI" id="CHEBI:57540"/>
    </cofactor>
</comment>
<dbReference type="InterPro" id="IPR000043">
    <property type="entry name" value="Adenosylhomocysteinase-like"/>
</dbReference>
<sequence>MEVYQVSVLDDVISDADIVLTATGSIRILTGEHIENMKNIVILGNTGHSDLEAGGDWIAKNAVSHITITPQVDKCTFNSGKSVILLAKGGLVNLRCAEGSPSFVISATFLNIFLAAIELYLNSSTKYLTGIHLLPKKVCHLLYRS</sequence>
<evidence type="ECO:0000256" key="2">
    <source>
        <dbReference type="ARBA" id="ARBA00007122"/>
    </source>
</evidence>
<proteinExistence type="inferred from homology"/>
<dbReference type="InterPro" id="IPR015878">
    <property type="entry name" value="Ado_hCys_hydrolase_NAD-bd"/>
</dbReference>
<reference evidence="6 7" key="1">
    <citation type="journal article" date="2014" name="Genome Biol. Evol.">
        <title>The genome of the myxosporean Thelohanellus kitauei shows adaptations to nutrient acquisition within its fish host.</title>
        <authorList>
            <person name="Yang Y."/>
            <person name="Xiong J."/>
            <person name="Zhou Z."/>
            <person name="Huo F."/>
            <person name="Miao W."/>
            <person name="Ran C."/>
            <person name="Liu Y."/>
            <person name="Zhang J."/>
            <person name="Feng J."/>
            <person name="Wang M."/>
            <person name="Wang M."/>
            <person name="Wang L."/>
            <person name="Yao B."/>
        </authorList>
    </citation>
    <scope>NUCLEOTIDE SEQUENCE [LARGE SCALE GENOMIC DNA]</scope>
    <source>
        <strain evidence="6">Wuqing</strain>
    </source>
</reference>
<comment type="similarity">
    <text evidence="2">Belongs to the adenosylhomocysteinase family.</text>
</comment>
<evidence type="ECO:0000256" key="1">
    <source>
        <dbReference type="ARBA" id="ARBA00001911"/>
    </source>
</evidence>
<comment type="caution">
    <text evidence="6">The sequence shown here is derived from an EMBL/GenBank/DDBJ whole genome shotgun (WGS) entry which is preliminary data.</text>
</comment>
<dbReference type="AlphaFoldDB" id="A0A0C2NAE5"/>
<dbReference type="PANTHER" id="PTHR23420">
    <property type="entry name" value="ADENOSYLHOMOCYSTEINASE"/>
    <property type="match status" value="1"/>
</dbReference>
<name>A0A0C2NAE5_THEKT</name>
<dbReference type="Proteomes" id="UP000031668">
    <property type="component" value="Unassembled WGS sequence"/>
</dbReference>
<gene>
    <name evidence="6" type="ORF">RF11_02337</name>
</gene>
<evidence type="ECO:0000313" key="7">
    <source>
        <dbReference type="Proteomes" id="UP000031668"/>
    </source>
</evidence>
<evidence type="ECO:0000313" key="6">
    <source>
        <dbReference type="EMBL" id="KII73350.1"/>
    </source>
</evidence>
<dbReference type="GO" id="GO:0004013">
    <property type="term" value="F:adenosylhomocysteinase activity"/>
    <property type="evidence" value="ECO:0007669"/>
    <property type="project" value="TreeGrafter"/>
</dbReference>
<keyword evidence="7" id="KW-1185">Reference proteome</keyword>
<dbReference type="EMBL" id="JWZT01000877">
    <property type="protein sequence ID" value="KII73350.1"/>
    <property type="molecule type" value="Genomic_DNA"/>
</dbReference>
<protein>
    <submittedName>
        <fullName evidence="6">Adenosylhomocysteinase</fullName>
    </submittedName>
</protein>